<dbReference type="Gene3D" id="3.40.50.300">
    <property type="entry name" value="P-loop containing nucleotide triphosphate hydrolases"/>
    <property type="match status" value="1"/>
</dbReference>
<dbReference type="SUPFAM" id="SSF52540">
    <property type="entry name" value="P-loop containing nucleoside triphosphate hydrolases"/>
    <property type="match status" value="1"/>
</dbReference>
<comment type="caution">
    <text evidence="7">The sequence shown here is derived from an EMBL/GenBank/DDBJ whole genome shotgun (WGS) entry which is preliminary data.</text>
</comment>
<dbReference type="GO" id="GO:0008053">
    <property type="term" value="P:mitochondrial fusion"/>
    <property type="evidence" value="ECO:0007669"/>
    <property type="project" value="TreeGrafter"/>
</dbReference>
<evidence type="ECO:0000259" key="6">
    <source>
        <dbReference type="Pfam" id="PF00350"/>
    </source>
</evidence>
<keyword evidence="4" id="KW-0342">GTP-binding</keyword>
<evidence type="ECO:0000256" key="4">
    <source>
        <dbReference type="ARBA" id="ARBA00023134"/>
    </source>
</evidence>
<dbReference type="InterPro" id="IPR027094">
    <property type="entry name" value="Mitofusin_fam"/>
</dbReference>
<keyword evidence="3" id="KW-0378">Hydrolase</keyword>
<dbReference type="Pfam" id="PF00350">
    <property type="entry name" value="Dynamin_N"/>
    <property type="match status" value="1"/>
</dbReference>
<keyword evidence="2" id="KW-0547">Nucleotide-binding</keyword>
<organism evidence="7 8">
    <name type="scientific">Burkholderia latens</name>
    <dbReference type="NCBI Taxonomy" id="488446"/>
    <lineage>
        <taxon>Bacteria</taxon>
        <taxon>Pseudomonadati</taxon>
        <taxon>Pseudomonadota</taxon>
        <taxon>Betaproteobacteria</taxon>
        <taxon>Burkholderiales</taxon>
        <taxon>Burkholderiaceae</taxon>
        <taxon>Burkholderia</taxon>
        <taxon>Burkholderia cepacia complex</taxon>
    </lineage>
</organism>
<dbReference type="Proteomes" id="UP000056450">
    <property type="component" value="Unassembled WGS sequence"/>
</dbReference>
<dbReference type="PANTHER" id="PTHR10465:SF0">
    <property type="entry name" value="SARCALUMENIN"/>
    <property type="match status" value="1"/>
</dbReference>
<evidence type="ECO:0000313" key="8">
    <source>
        <dbReference type="Proteomes" id="UP000056450"/>
    </source>
</evidence>
<sequence length="842" mass="93624">MQHRERAMRKLTLSRHWIFMKSARAAQAELGKLIDRIRTIISSDTSVGNYFDDEHRWLNDRERIWRNDAFRIGLMGVTSSGKSTLVNALLGAELLPRAVRPSSNSLVVCEWGEQLECTIHFDTAGAKPKSLTGSSIAKRLKHYADEETNPGNREGVAEIRLRSPNFRFRRGVALIDTPGLDAAGHDDHERLTLEVLLPTVDVVVFVATCKANSDEKMRDYVCMADELGKPIVVVQNMIDSVTPKLGQNGEQLKSCTEVLVEHRRRVEGVLAKAGVKAAGVCQVSARMALEQWDDRSGMPDCAALIQRQLDALAPAIASGRRRQLDDYLTRLIKRELEPGDQAAVLRRQHKEAERLSDLRRTLAARYASLREEAGRVPAARGIEADALRHEAAALTATDIDAAHALKTRVEQWQKRSAKALSELNKRLNARIADDCTTLNLRTEDIDLAAKLARPASTLKVETTERTRTVRTEQSSGWGWFKRKVDFFDQNWGYDERTENWTEIRDIGAFRKSVAHAIDKELDFVDGFVEAAVKRIQQIDRQFKNEVSAQERGVVAKMAAASAIVQRKAIAQQLDALLAEPRQSAAAPQADTGAAQITTPAVEPEWHDVDVPAIVLTMARLARRISRRRFPDLRDQVLTAATGKRSRDGRRVLMLGYDADSLGDFVDRFWFDTLKGADSGAAGFTSRSFDTGRFDEIAVAVPAAGTLDAVREFMTSPCVIFLMLDIQQIGATKSALDRSGIRFGSLKHPIVAVVQSIRELERAGSIVEALRELKRLCDERGYPLAGVLVNDEKDVYSTLANRLLVAEKPFETIAEQTQFIGGLPEYHRKDAAAIIRSWGAIAA</sequence>
<dbReference type="AlphaFoldDB" id="A0AAP1C562"/>
<dbReference type="GO" id="GO:0003924">
    <property type="term" value="F:GTPase activity"/>
    <property type="evidence" value="ECO:0007669"/>
    <property type="project" value="InterPro"/>
</dbReference>
<evidence type="ECO:0000256" key="3">
    <source>
        <dbReference type="ARBA" id="ARBA00022801"/>
    </source>
</evidence>
<proteinExistence type="predicted"/>
<accession>A0AAP1C562</accession>
<evidence type="ECO:0000256" key="5">
    <source>
        <dbReference type="ARBA" id="ARBA00023136"/>
    </source>
</evidence>
<dbReference type="EMBL" id="LOTQ01000019">
    <property type="protein sequence ID" value="KVA08814.1"/>
    <property type="molecule type" value="Genomic_DNA"/>
</dbReference>
<gene>
    <name evidence="7" type="ORF">WI41_14305</name>
</gene>
<evidence type="ECO:0000313" key="7">
    <source>
        <dbReference type="EMBL" id="KVA08814.1"/>
    </source>
</evidence>
<dbReference type="InterPro" id="IPR045063">
    <property type="entry name" value="Dynamin_N"/>
</dbReference>
<evidence type="ECO:0000256" key="1">
    <source>
        <dbReference type="ARBA" id="ARBA00004370"/>
    </source>
</evidence>
<reference evidence="7 8" key="1">
    <citation type="submission" date="2015-11" db="EMBL/GenBank/DDBJ databases">
        <title>Expanding the genomic diversity of Burkholderia species for the development of highly accurate diagnostics.</title>
        <authorList>
            <person name="Sahl J."/>
            <person name="Keim P."/>
            <person name="Wagner D."/>
        </authorList>
    </citation>
    <scope>NUCLEOTIDE SEQUENCE [LARGE SCALE GENOMIC DNA]</scope>
    <source>
        <strain evidence="7 8">RF32-BP12</strain>
    </source>
</reference>
<dbReference type="InterPro" id="IPR027417">
    <property type="entry name" value="P-loop_NTPase"/>
</dbReference>
<name>A0AAP1C562_9BURK</name>
<comment type="subcellular location">
    <subcellularLocation>
        <location evidence="1">Membrane</location>
    </subcellularLocation>
</comment>
<keyword evidence="5" id="KW-0472">Membrane</keyword>
<evidence type="ECO:0000256" key="2">
    <source>
        <dbReference type="ARBA" id="ARBA00022741"/>
    </source>
</evidence>
<dbReference type="PANTHER" id="PTHR10465">
    <property type="entry name" value="TRANSMEMBRANE GTPASE FZO1"/>
    <property type="match status" value="1"/>
</dbReference>
<protein>
    <recommendedName>
        <fullName evidence="6">Dynamin N-terminal domain-containing protein</fullName>
    </recommendedName>
</protein>
<dbReference type="GO" id="GO:0005525">
    <property type="term" value="F:GTP binding"/>
    <property type="evidence" value="ECO:0007669"/>
    <property type="project" value="UniProtKB-KW"/>
</dbReference>
<dbReference type="GO" id="GO:0016020">
    <property type="term" value="C:membrane"/>
    <property type="evidence" value="ECO:0007669"/>
    <property type="project" value="UniProtKB-SubCell"/>
</dbReference>
<feature type="domain" description="Dynamin N-terminal" evidence="6">
    <location>
        <begin position="72"/>
        <end position="236"/>
    </location>
</feature>